<dbReference type="GO" id="GO:0000014">
    <property type="term" value="F:single-stranded DNA endodeoxyribonuclease activity"/>
    <property type="evidence" value="ECO:0007669"/>
    <property type="project" value="TreeGrafter"/>
</dbReference>
<dbReference type="PANTHER" id="PTHR46060:SF2">
    <property type="entry name" value="HISTONE-LYSINE N-METHYLTRANSFERASE SETMAR"/>
    <property type="match status" value="1"/>
</dbReference>
<feature type="domain" description="Mos1 transposase HTH" evidence="1">
    <location>
        <begin position="8"/>
        <end position="54"/>
    </location>
</feature>
<dbReference type="InterPro" id="IPR052709">
    <property type="entry name" value="Transposase-MT_Hybrid"/>
</dbReference>
<organism evidence="2 3">
    <name type="scientific">Mesorhabditis belari</name>
    <dbReference type="NCBI Taxonomy" id="2138241"/>
    <lineage>
        <taxon>Eukaryota</taxon>
        <taxon>Metazoa</taxon>
        <taxon>Ecdysozoa</taxon>
        <taxon>Nematoda</taxon>
        <taxon>Chromadorea</taxon>
        <taxon>Rhabditida</taxon>
        <taxon>Rhabditina</taxon>
        <taxon>Rhabditomorpha</taxon>
        <taxon>Rhabditoidea</taxon>
        <taxon>Rhabditidae</taxon>
        <taxon>Mesorhabditinae</taxon>
        <taxon>Mesorhabditis</taxon>
    </lineage>
</organism>
<dbReference type="GO" id="GO:0046975">
    <property type="term" value="F:histone H3K36 methyltransferase activity"/>
    <property type="evidence" value="ECO:0007669"/>
    <property type="project" value="TreeGrafter"/>
</dbReference>
<dbReference type="GO" id="GO:0003697">
    <property type="term" value="F:single-stranded DNA binding"/>
    <property type="evidence" value="ECO:0007669"/>
    <property type="project" value="TreeGrafter"/>
</dbReference>
<evidence type="ECO:0000313" key="2">
    <source>
        <dbReference type="Proteomes" id="UP000887575"/>
    </source>
</evidence>
<reference evidence="3" key="1">
    <citation type="submission" date="2024-02" db="UniProtKB">
        <authorList>
            <consortium name="WormBaseParasite"/>
        </authorList>
    </citation>
    <scope>IDENTIFICATION</scope>
</reference>
<accession>A0AAF3EGX3</accession>
<keyword evidence="2" id="KW-1185">Reference proteome</keyword>
<protein>
    <recommendedName>
        <fullName evidence="1">Mos1 transposase HTH domain-containing protein</fullName>
    </recommendedName>
</protein>
<name>A0AAF3EGX3_9BILA</name>
<dbReference type="GO" id="GO:0000729">
    <property type="term" value="P:DNA double-strand break processing"/>
    <property type="evidence" value="ECO:0007669"/>
    <property type="project" value="TreeGrafter"/>
</dbReference>
<dbReference type="GO" id="GO:0044774">
    <property type="term" value="P:mitotic DNA integrity checkpoint signaling"/>
    <property type="evidence" value="ECO:0007669"/>
    <property type="project" value="TreeGrafter"/>
</dbReference>
<dbReference type="AlphaFoldDB" id="A0AAF3EGX3"/>
<dbReference type="GO" id="GO:0042800">
    <property type="term" value="F:histone H3K4 methyltransferase activity"/>
    <property type="evidence" value="ECO:0007669"/>
    <property type="project" value="TreeGrafter"/>
</dbReference>
<dbReference type="GO" id="GO:0006303">
    <property type="term" value="P:double-strand break repair via nonhomologous end joining"/>
    <property type="evidence" value="ECO:0007669"/>
    <property type="project" value="TreeGrafter"/>
</dbReference>
<dbReference type="GO" id="GO:0000793">
    <property type="term" value="C:condensed chromosome"/>
    <property type="evidence" value="ECO:0007669"/>
    <property type="project" value="TreeGrafter"/>
</dbReference>
<dbReference type="InterPro" id="IPR041426">
    <property type="entry name" value="Mos1_HTH"/>
</dbReference>
<dbReference type="Pfam" id="PF17906">
    <property type="entry name" value="HTH_48"/>
    <property type="match status" value="1"/>
</dbReference>
<dbReference type="GO" id="GO:0003690">
    <property type="term" value="F:double-stranded DNA binding"/>
    <property type="evidence" value="ECO:0007669"/>
    <property type="project" value="TreeGrafter"/>
</dbReference>
<dbReference type="GO" id="GO:0015074">
    <property type="term" value="P:DNA integration"/>
    <property type="evidence" value="ECO:0007669"/>
    <property type="project" value="TreeGrafter"/>
</dbReference>
<evidence type="ECO:0000259" key="1">
    <source>
        <dbReference type="Pfam" id="PF17906"/>
    </source>
</evidence>
<dbReference type="GO" id="GO:0035861">
    <property type="term" value="C:site of double-strand break"/>
    <property type="evidence" value="ECO:0007669"/>
    <property type="project" value="TreeGrafter"/>
</dbReference>
<evidence type="ECO:0000313" key="3">
    <source>
        <dbReference type="WBParaSite" id="MBELARI_LOCUS13233"/>
    </source>
</evidence>
<dbReference type="PANTHER" id="PTHR46060">
    <property type="entry name" value="MARINER MOS1 TRANSPOSASE-LIKE PROTEIN"/>
    <property type="match status" value="1"/>
</dbReference>
<dbReference type="WBParaSite" id="MBELARI_LOCUS13233">
    <property type="protein sequence ID" value="MBELARI_LOCUS13233"/>
    <property type="gene ID" value="MBELARI_LOCUS13233"/>
</dbReference>
<sequence>MVEQKFVLRAALHFNYKIGKSAAESHRSLCAAFGDGSLSLRQCQTWFQRFREGDETLEDYEHGSRPEVVNEAKLRDVIQADPCQSARNLAKIFHCDHVTIECHLFFEFTVKSAVSFAPP</sequence>
<dbReference type="Proteomes" id="UP000887575">
    <property type="component" value="Unassembled WGS sequence"/>
</dbReference>
<dbReference type="GO" id="GO:0031297">
    <property type="term" value="P:replication fork processing"/>
    <property type="evidence" value="ECO:0007669"/>
    <property type="project" value="TreeGrafter"/>
</dbReference>
<dbReference type="GO" id="GO:0044547">
    <property type="term" value="F:DNA topoisomerase binding"/>
    <property type="evidence" value="ECO:0007669"/>
    <property type="project" value="TreeGrafter"/>
</dbReference>
<proteinExistence type="predicted"/>
<dbReference type="Gene3D" id="1.10.10.1450">
    <property type="match status" value="1"/>
</dbReference>
<dbReference type="GO" id="GO:0005634">
    <property type="term" value="C:nucleus"/>
    <property type="evidence" value="ECO:0007669"/>
    <property type="project" value="TreeGrafter"/>
</dbReference>